<evidence type="ECO:0000259" key="4">
    <source>
        <dbReference type="Pfam" id="PF04586"/>
    </source>
</evidence>
<reference evidence="5" key="1">
    <citation type="submission" date="2020-12" db="EMBL/GenBank/DDBJ databases">
        <title>M. sibirica DSM 26468T genome.</title>
        <authorList>
            <person name="Thieme N."/>
            <person name="Rettenmaier R."/>
            <person name="Zverlov V."/>
            <person name="Liebl W."/>
        </authorList>
    </citation>
    <scope>NUCLEOTIDE SEQUENCE</scope>
    <source>
        <strain evidence="5">DSM 26468</strain>
    </source>
</reference>
<keyword evidence="1" id="KW-1188">Viral release from host cell</keyword>
<accession>A0A8J7H8T7</accession>
<dbReference type="AlphaFoldDB" id="A0A8J7H8T7"/>
<keyword evidence="3" id="KW-0378">Hydrolase</keyword>
<organism evidence="5 6">
    <name type="scientific">Mobilitalea sibirica</name>
    <dbReference type="NCBI Taxonomy" id="1462919"/>
    <lineage>
        <taxon>Bacteria</taxon>
        <taxon>Bacillati</taxon>
        <taxon>Bacillota</taxon>
        <taxon>Clostridia</taxon>
        <taxon>Lachnospirales</taxon>
        <taxon>Lachnospiraceae</taxon>
        <taxon>Mobilitalea</taxon>
    </lineage>
</organism>
<dbReference type="InterPro" id="IPR054613">
    <property type="entry name" value="Peptidase_S78_dom"/>
</dbReference>
<dbReference type="EMBL" id="JAEAGR010000013">
    <property type="protein sequence ID" value="MBH1941641.1"/>
    <property type="molecule type" value="Genomic_DNA"/>
</dbReference>
<name>A0A8J7H8T7_9FIRM</name>
<feature type="domain" description="Prohead serine protease" evidence="4">
    <location>
        <begin position="19"/>
        <end position="178"/>
    </location>
</feature>
<keyword evidence="2 5" id="KW-0645">Protease</keyword>
<keyword evidence="6" id="KW-1185">Reference proteome</keyword>
<dbReference type="RefSeq" id="WP_197661888.1">
    <property type="nucleotide sequence ID" value="NZ_JAEAGR010000013.1"/>
</dbReference>
<evidence type="ECO:0000313" key="5">
    <source>
        <dbReference type="EMBL" id="MBH1941641.1"/>
    </source>
</evidence>
<dbReference type="GO" id="GO:0006508">
    <property type="term" value="P:proteolysis"/>
    <property type="evidence" value="ECO:0007669"/>
    <property type="project" value="UniProtKB-KW"/>
</dbReference>
<dbReference type="Proteomes" id="UP000623269">
    <property type="component" value="Unassembled WGS sequence"/>
</dbReference>
<proteinExistence type="predicted"/>
<dbReference type="GO" id="GO:0008233">
    <property type="term" value="F:peptidase activity"/>
    <property type="evidence" value="ECO:0007669"/>
    <property type="project" value="UniProtKB-KW"/>
</dbReference>
<evidence type="ECO:0000256" key="1">
    <source>
        <dbReference type="ARBA" id="ARBA00022612"/>
    </source>
</evidence>
<dbReference type="InterPro" id="IPR006433">
    <property type="entry name" value="Prohead_protease"/>
</dbReference>
<dbReference type="Pfam" id="PF04586">
    <property type="entry name" value="Peptidase_S78"/>
    <property type="match status" value="1"/>
</dbReference>
<protein>
    <submittedName>
        <fullName evidence="5">HK97 family phage prohead protease</fullName>
    </submittedName>
</protein>
<comment type="caution">
    <text evidence="5">The sequence shown here is derived from an EMBL/GenBank/DDBJ whole genome shotgun (WGS) entry which is preliminary data.</text>
</comment>
<dbReference type="NCBIfam" id="TIGR01543">
    <property type="entry name" value="proheadase_HK97"/>
    <property type="match status" value="1"/>
</dbReference>
<gene>
    <name evidence="5" type="ORF">I5677_12130</name>
</gene>
<evidence type="ECO:0000313" key="6">
    <source>
        <dbReference type="Proteomes" id="UP000623269"/>
    </source>
</evidence>
<evidence type="ECO:0000256" key="2">
    <source>
        <dbReference type="ARBA" id="ARBA00022670"/>
    </source>
</evidence>
<sequence>MSKKKLDEFKPQNEMRLVEFRAVDNDEGKMIIEGQAITYDQPATHQYGKYKFTETIRKGALDFTDMKDVPLRYNHNDTWIIIARTRNKSLQLILDETGLKIRAELIDTQANIDIYKSIQAGLIDKMSFAFTVADKGDTWTYGENETFREVTSINRLYDVSVVDTPFYDTTSVYARSVELLESNFAQLESFDLRKRKLALELEFSNQ</sequence>
<evidence type="ECO:0000256" key="3">
    <source>
        <dbReference type="ARBA" id="ARBA00022801"/>
    </source>
</evidence>